<name>A0AAW7X4G2_9GAMM</name>
<organism evidence="2 3">
    <name type="scientific">Saccharophagus degradans</name>
    <dbReference type="NCBI Taxonomy" id="86304"/>
    <lineage>
        <taxon>Bacteria</taxon>
        <taxon>Pseudomonadati</taxon>
        <taxon>Pseudomonadota</taxon>
        <taxon>Gammaproteobacteria</taxon>
        <taxon>Cellvibrionales</taxon>
        <taxon>Cellvibrionaceae</taxon>
        <taxon>Saccharophagus</taxon>
    </lineage>
</organism>
<proteinExistence type="predicted"/>
<dbReference type="PIRSF" id="PIRSF004548">
    <property type="entry name" value="CreD"/>
    <property type="match status" value="1"/>
</dbReference>
<feature type="transmembrane region" description="Helical" evidence="1">
    <location>
        <begin position="7"/>
        <end position="26"/>
    </location>
</feature>
<dbReference type="GO" id="GO:0005886">
    <property type="term" value="C:plasma membrane"/>
    <property type="evidence" value="ECO:0007669"/>
    <property type="project" value="TreeGrafter"/>
</dbReference>
<dbReference type="PANTHER" id="PTHR30092">
    <property type="entry name" value="INNER MEMBRANE PROTEIN CRED"/>
    <property type="match status" value="1"/>
</dbReference>
<dbReference type="PANTHER" id="PTHR30092:SF0">
    <property type="entry name" value="INNER MEMBRANE PROTEIN CRED"/>
    <property type="match status" value="1"/>
</dbReference>
<comment type="caution">
    <text evidence="2">The sequence shown here is derived from an EMBL/GenBank/DDBJ whole genome shotgun (WGS) entry which is preliminary data.</text>
</comment>
<evidence type="ECO:0000256" key="1">
    <source>
        <dbReference type="SAM" id="Phobius"/>
    </source>
</evidence>
<feature type="transmembrane region" description="Helical" evidence="1">
    <location>
        <begin position="340"/>
        <end position="359"/>
    </location>
</feature>
<dbReference type="EMBL" id="JAUOPB010000004">
    <property type="protein sequence ID" value="MDO6422210.1"/>
    <property type="molecule type" value="Genomic_DNA"/>
</dbReference>
<dbReference type="InterPro" id="IPR010364">
    <property type="entry name" value="Uncharacterised_IM_CreD"/>
</dbReference>
<feature type="transmembrane region" description="Helical" evidence="1">
    <location>
        <begin position="392"/>
        <end position="410"/>
    </location>
</feature>
<protein>
    <submittedName>
        <fullName evidence="2">Cell envelope integrity protein CreD</fullName>
    </submittedName>
</protein>
<keyword evidence="1" id="KW-1133">Transmembrane helix</keyword>
<dbReference type="RefSeq" id="WP_303492079.1">
    <property type="nucleotide sequence ID" value="NZ_JAUOPB010000004.1"/>
</dbReference>
<evidence type="ECO:0000313" key="3">
    <source>
        <dbReference type="Proteomes" id="UP001169760"/>
    </source>
</evidence>
<feature type="transmembrane region" description="Helical" evidence="1">
    <location>
        <begin position="365"/>
        <end position="385"/>
    </location>
</feature>
<dbReference type="AlphaFoldDB" id="A0AAW7X4G2"/>
<keyword evidence="1" id="KW-0472">Membrane</keyword>
<dbReference type="Pfam" id="PF06123">
    <property type="entry name" value="CreD"/>
    <property type="match status" value="1"/>
</dbReference>
<reference evidence="2" key="1">
    <citation type="submission" date="2023-07" db="EMBL/GenBank/DDBJ databases">
        <title>Genome content predicts the carbon catabolic preferences of heterotrophic bacteria.</title>
        <authorList>
            <person name="Gralka M."/>
        </authorList>
    </citation>
    <scope>NUCLEOTIDE SEQUENCE</scope>
    <source>
        <strain evidence="2">I3M17_2</strain>
    </source>
</reference>
<sequence>MQKQIAFKLLAIFIVGLMVLIPIGMVEYKVYERQSFMDDARASVAQSWTGKQSVLTPIIILPYVVKSLGSSAFVTATGAPVENAKEQVLYAIVQPDELVTNAVVNNKTIYKGIYEVPVYDSQIKITGLFSKRSVSERLSQIQQIAHFHRFGQPYLTTHISDVRGIDAVPTISINGENVFVGPGSRISGLEEGVHTQLSLEKLQSSDAQFDFSVALRGMGSLAFIPVADSAITHVQSNWPHPEFVGVSLPKERQVTAKGFTAAWASSRYSSSGVEVVERCIATKRCSDLTAHSSGVNFIQPVDIYLQSQRSIKYALLFIGLIFTSFFIFETMTPYKIHPIQYAFVGLAISVFYLLLISLAEHIAFAWAYFIGVLSCTGLLLFYVRYLFRSAKYALVFCAMLAGLFGLLYMIVQAEDFALLMGAVLVFAVLAILMAVTRNIDWYGVAGHEQLKKA</sequence>
<dbReference type="Proteomes" id="UP001169760">
    <property type="component" value="Unassembled WGS sequence"/>
</dbReference>
<feature type="transmembrane region" description="Helical" evidence="1">
    <location>
        <begin position="310"/>
        <end position="328"/>
    </location>
</feature>
<accession>A0AAW7X4G2</accession>
<feature type="transmembrane region" description="Helical" evidence="1">
    <location>
        <begin position="416"/>
        <end position="435"/>
    </location>
</feature>
<keyword evidence="1" id="KW-0812">Transmembrane</keyword>
<evidence type="ECO:0000313" key="2">
    <source>
        <dbReference type="EMBL" id="MDO6422210.1"/>
    </source>
</evidence>
<dbReference type="NCBIfam" id="NF008712">
    <property type="entry name" value="PRK11715.1-1"/>
    <property type="match status" value="1"/>
</dbReference>
<gene>
    <name evidence="2" type="primary">creD</name>
    <name evidence="2" type="ORF">Q4521_06975</name>
</gene>